<dbReference type="SUPFAM" id="SSF54862">
    <property type="entry name" value="4Fe-4S ferredoxins"/>
    <property type="match status" value="1"/>
</dbReference>
<dbReference type="InterPro" id="IPR007525">
    <property type="entry name" value="FrhB_FdhB_C"/>
</dbReference>
<dbReference type="Gene3D" id="3.30.70.20">
    <property type="match status" value="1"/>
</dbReference>
<dbReference type="InterPro" id="IPR017896">
    <property type="entry name" value="4Fe4S_Fe-S-bd"/>
</dbReference>
<keyword evidence="3" id="KW-0411">Iron-sulfur</keyword>
<dbReference type="Proteomes" id="UP000184386">
    <property type="component" value="Unassembled WGS sequence"/>
</dbReference>
<feature type="domain" description="4Fe-4S ferredoxin-type" evidence="4">
    <location>
        <begin position="373"/>
        <end position="402"/>
    </location>
</feature>
<dbReference type="Pfam" id="PF04432">
    <property type="entry name" value="FrhB_FdhB_C"/>
    <property type="match status" value="1"/>
</dbReference>
<keyword evidence="1" id="KW-0479">Metal-binding</keyword>
<evidence type="ECO:0000256" key="1">
    <source>
        <dbReference type="ARBA" id="ARBA00022723"/>
    </source>
</evidence>
<evidence type="ECO:0000259" key="4">
    <source>
        <dbReference type="PROSITE" id="PS51379"/>
    </source>
</evidence>
<dbReference type="AlphaFoldDB" id="A0A1M6UGY4"/>
<keyword evidence="2" id="KW-0408">Iron</keyword>
<dbReference type="InterPro" id="IPR007345">
    <property type="entry name" value="Polysacch_pyruvyl_Trfase"/>
</dbReference>
<dbReference type="Pfam" id="PF04230">
    <property type="entry name" value="PS_pyruv_trans"/>
    <property type="match status" value="1"/>
</dbReference>
<dbReference type="EMBL" id="FRAC01000015">
    <property type="protein sequence ID" value="SHK68413.1"/>
    <property type="molecule type" value="Genomic_DNA"/>
</dbReference>
<dbReference type="PROSITE" id="PS51379">
    <property type="entry name" value="4FE4S_FER_2"/>
    <property type="match status" value="2"/>
</dbReference>
<dbReference type="PANTHER" id="PTHR43193">
    <property type="match status" value="1"/>
</dbReference>
<proteinExistence type="predicted"/>
<dbReference type="RefSeq" id="WP_073277482.1">
    <property type="nucleotide sequence ID" value="NZ_FRAC01000015.1"/>
</dbReference>
<evidence type="ECO:0000313" key="5">
    <source>
        <dbReference type="EMBL" id="SHK68413.1"/>
    </source>
</evidence>
<dbReference type="InterPro" id="IPR017900">
    <property type="entry name" value="4Fe4S_Fe_S_CS"/>
</dbReference>
<dbReference type="PANTHER" id="PTHR43193:SF2">
    <property type="entry name" value="POLYFERREDOXIN PROTEIN FWDF"/>
    <property type="match status" value="1"/>
</dbReference>
<accession>A0A1M6UGY4</accession>
<sequence>MKAGVITFHSAHNFGASLQTWALQRVLKNNHIDAYVVNYHPPIIDDLYNPLKGKEGIRKRLAELKLKHDNPRSLQRFKNYTHFIQKQFDLVGDYTDYQELADASLDLDAYIVGSDQVWNSEHIGGFDPAYFLDFVNSGKIKISYAASIGKDYLLPIYHDRIRNSLKSFTSISVREKSAVKAVKELAGRPVDVVLDPTLLLPKEDYEVIKTVPSMKEKYIFVYMMEHNPEVIAFANRVSTATGLPIIQRRPGKLFRNEIGSCYTSAPGDFLGLIENAEYVITNSFHGTVFSIIYETPFVSMLHSNTGSRTVDLLASLELDSHLLYSKEEFKDFEQFKILEPEKLRKRILELREFSLSFLIDALNNNNIQTKVQCPTDISKMDCYGCRACKEICPVGAITMVPDKEGFMYPVADEKCINCGACSRACIRKHEHIISYEKSFPKVYCAINKEEEVRLGSSSGAIFPEAARYVIEEKKGAVVGVRYDEDMNAISDIAYTMEDVKPFLGSKYVKSDFEGMFPKIKKLLAEGRTVLYSGLPCECAGLRSYLKKDYENLFISEILCHASPSPKVYRQYIDYLNKKHGSKVTNLQFRNKSKGWLSTDASMVIEFASGKSITVNTRKNDYYRSFTKDYISRPCCSKCGFTHKNRVGDITMGDFWGIKDIDPSMYDNKGASLLLVNNERGEALWNGIKDNFRFKESNIRDAFRKNHKKPNPYKPERMEFFGRLDKEPIEQLLESCNDLKQ</sequence>
<reference evidence="5 6" key="1">
    <citation type="submission" date="2016-11" db="EMBL/GenBank/DDBJ databases">
        <authorList>
            <person name="Jaros S."/>
            <person name="Januszkiewicz K."/>
            <person name="Wedrychowicz H."/>
        </authorList>
    </citation>
    <scope>NUCLEOTIDE SEQUENCE [LARGE SCALE GENOMIC DNA]</scope>
    <source>
        <strain evidence="5 6">DSM 15929</strain>
    </source>
</reference>
<dbReference type="GO" id="GO:0046872">
    <property type="term" value="F:metal ion binding"/>
    <property type="evidence" value="ECO:0007669"/>
    <property type="project" value="UniProtKB-KW"/>
</dbReference>
<feature type="domain" description="4Fe-4S ferredoxin-type" evidence="4">
    <location>
        <begin position="407"/>
        <end position="425"/>
    </location>
</feature>
<dbReference type="PROSITE" id="PS00198">
    <property type="entry name" value="4FE4S_FER_1"/>
    <property type="match status" value="1"/>
</dbReference>
<dbReference type="STRING" id="1121322.SAMN02745136_03080"/>
<gene>
    <name evidence="5" type="ORF">SAMN02745136_03080</name>
</gene>
<evidence type="ECO:0000256" key="3">
    <source>
        <dbReference type="ARBA" id="ARBA00023014"/>
    </source>
</evidence>
<evidence type="ECO:0000256" key="2">
    <source>
        <dbReference type="ARBA" id="ARBA00023004"/>
    </source>
</evidence>
<dbReference type="GO" id="GO:0051536">
    <property type="term" value="F:iron-sulfur cluster binding"/>
    <property type="evidence" value="ECO:0007669"/>
    <property type="project" value="UniProtKB-KW"/>
</dbReference>
<keyword evidence="6" id="KW-1185">Reference proteome</keyword>
<evidence type="ECO:0000313" key="6">
    <source>
        <dbReference type="Proteomes" id="UP000184386"/>
    </source>
</evidence>
<dbReference type="Pfam" id="PF12838">
    <property type="entry name" value="Fer4_7"/>
    <property type="match status" value="1"/>
</dbReference>
<name>A0A1M6UGY4_9FIRM</name>
<organism evidence="5 6">
    <name type="scientific">Anaerocolumna jejuensis DSM 15929</name>
    <dbReference type="NCBI Taxonomy" id="1121322"/>
    <lineage>
        <taxon>Bacteria</taxon>
        <taxon>Bacillati</taxon>
        <taxon>Bacillota</taxon>
        <taxon>Clostridia</taxon>
        <taxon>Lachnospirales</taxon>
        <taxon>Lachnospiraceae</taxon>
        <taxon>Anaerocolumna</taxon>
    </lineage>
</organism>
<protein>
    <submittedName>
        <fullName evidence="5">Coenzyme F420-reducing hydrogenase, beta subunit</fullName>
    </submittedName>
</protein>
<dbReference type="OrthoDB" id="430408at2"/>
<dbReference type="InterPro" id="IPR052977">
    <property type="entry name" value="Polyferredoxin-like_ET"/>
</dbReference>